<comment type="caution">
    <text evidence="1">The sequence shown here is derived from an EMBL/GenBank/DDBJ whole genome shotgun (WGS) entry which is preliminary data.</text>
</comment>
<dbReference type="EMBL" id="LBVU01000002">
    <property type="protein sequence ID" value="KKQ92531.1"/>
    <property type="molecule type" value="Genomic_DNA"/>
</dbReference>
<gene>
    <name evidence="1" type="ORF">UT17_C0002G0194</name>
</gene>
<dbReference type="Proteomes" id="UP000034774">
    <property type="component" value="Unassembled WGS sequence"/>
</dbReference>
<evidence type="ECO:0000313" key="1">
    <source>
        <dbReference type="EMBL" id="KKQ92531.1"/>
    </source>
</evidence>
<protein>
    <submittedName>
        <fullName evidence="1">Uncharacterized protein</fullName>
    </submittedName>
</protein>
<accession>A0A0G0PT52</accession>
<name>A0A0G0PT52_9BACT</name>
<dbReference type="STRING" id="1618572.UT17_C0002G0194"/>
<organism evidence="1 2">
    <name type="scientific">Candidatus Woesebacteria bacterium GW2011_GWB1_39_10</name>
    <dbReference type="NCBI Taxonomy" id="1618572"/>
    <lineage>
        <taxon>Bacteria</taxon>
        <taxon>Candidatus Woeseibacteriota</taxon>
    </lineage>
</organism>
<proteinExistence type="predicted"/>
<sequence length="128" mass="14791">MDKERTRNTRFQREKAKGYRPKEGSWESVLVGIKEFLPEDVFGVADGDFWQPIEEKQTMSLKDSVFQYYLAGRGHKTLATMIVNSFPNVRTAVALGTILPVEKNRMIGVLSDRLFDAYPEKYKQKINK</sequence>
<reference evidence="1 2" key="1">
    <citation type="journal article" date="2015" name="Nature">
        <title>rRNA introns, odd ribosomes, and small enigmatic genomes across a large radiation of phyla.</title>
        <authorList>
            <person name="Brown C.T."/>
            <person name="Hug L.A."/>
            <person name="Thomas B.C."/>
            <person name="Sharon I."/>
            <person name="Castelle C.J."/>
            <person name="Singh A."/>
            <person name="Wilkins M.J."/>
            <person name="Williams K.H."/>
            <person name="Banfield J.F."/>
        </authorList>
    </citation>
    <scope>NUCLEOTIDE SEQUENCE [LARGE SCALE GENOMIC DNA]</scope>
</reference>
<dbReference type="AlphaFoldDB" id="A0A0G0PT52"/>
<evidence type="ECO:0000313" key="2">
    <source>
        <dbReference type="Proteomes" id="UP000034774"/>
    </source>
</evidence>